<evidence type="ECO:0000313" key="1">
    <source>
        <dbReference type="EMBL" id="MBB2956266.1"/>
    </source>
</evidence>
<dbReference type="RefSeq" id="WP_183622697.1">
    <property type="nucleotide sequence ID" value="NZ_JACHWJ010000001.1"/>
</dbReference>
<gene>
    <name evidence="1" type="ORF">FHX72_000378</name>
</gene>
<name>A0A7W4YES8_9MICO</name>
<protein>
    <submittedName>
        <fullName evidence="1">Uncharacterized protein</fullName>
    </submittedName>
</protein>
<proteinExistence type="predicted"/>
<keyword evidence="2" id="KW-1185">Reference proteome</keyword>
<organism evidence="1 2">
    <name type="scientific">Pseudoclavibacter helvolus</name>
    <dbReference type="NCBI Taxonomy" id="255205"/>
    <lineage>
        <taxon>Bacteria</taxon>
        <taxon>Bacillati</taxon>
        <taxon>Actinomycetota</taxon>
        <taxon>Actinomycetes</taxon>
        <taxon>Micrococcales</taxon>
        <taxon>Microbacteriaceae</taxon>
        <taxon>Pseudoclavibacter</taxon>
    </lineage>
</organism>
<reference evidence="1 2" key="1">
    <citation type="submission" date="2020-08" db="EMBL/GenBank/DDBJ databases">
        <title>Sequencing the genomes of 1000 actinobacteria strains.</title>
        <authorList>
            <person name="Klenk H.-P."/>
        </authorList>
    </citation>
    <scope>NUCLEOTIDE SEQUENCE [LARGE SCALE GENOMIC DNA]</scope>
    <source>
        <strain evidence="1 2">DSM 20419</strain>
    </source>
</reference>
<dbReference type="AlphaFoldDB" id="A0A7W4YES8"/>
<accession>A0A7W4YES8</accession>
<dbReference type="Proteomes" id="UP000545286">
    <property type="component" value="Unassembled WGS sequence"/>
</dbReference>
<comment type="caution">
    <text evidence="1">The sequence shown here is derived from an EMBL/GenBank/DDBJ whole genome shotgun (WGS) entry which is preliminary data.</text>
</comment>
<dbReference type="EMBL" id="JACHWJ010000001">
    <property type="protein sequence ID" value="MBB2956266.1"/>
    <property type="molecule type" value="Genomic_DNA"/>
</dbReference>
<evidence type="ECO:0000313" key="2">
    <source>
        <dbReference type="Proteomes" id="UP000545286"/>
    </source>
</evidence>
<sequence length="57" mass="6198">MMHTTSSATMTPTLTQIRPNWVTSSHPAFRSIESAASQPVARAFAEVVCFGSHCQMT</sequence>